<organism evidence="14 15">
    <name type="scientific">Hanseniaspora osmophila</name>
    <dbReference type="NCBI Taxonomy" id="56408"/>
    <lineage>
        <taxon>Eukaryota</taxon>
        <taxon>Fungi</taxon>
        <taxon>Dikarya</taxon>
        <taxon>Ascomycota</taxon>
        <taxon>Saccharomycotina</taxon>
        <taxon>Saccharomycetes</taxon>
        <taxon>Saccharomycodales</taxon>
        <taxon>Saccharomycodaceae</taxon>
        <taxon>Hanseniaspora</taxon>
    </lineage>
</organism>
<keyword evidence="15" id="KW-1185">Reference proteome</keyword>
<evidence type="ECO:0000313" key="14">
    <source>
        <dbReference type="EMBL" id="OEJ88322.1"/>
    </source>
</evidence>
<evidence type="ECO:0000256" key="10">
    <source>
        <dbReference type="RuleBase" id="RU367032"/>
    </source>
</evidence>
<evidence type="ECO:0000259" key="13">
    <source>
        <dbReference type="Pfam" id="PF04695"/>
    </source>
</evidence>
<comment type="function">
    <text evidence="10">Component of the PEX13-PEX14 docking complex, a translocon channel that specifically mediates the import of peroxisomal cargo proteins bound to PEX5 receptor. The PEX13-PEX14 docking complex forms a large import pore which can be opened to a diameter of about 9 nm. Mechanistically, PEX5 receptor along with cargo proteins associates with the PEX14 subunit of the PEX13-PEX14 docking complex in the cytosol, leading to the insertion of the receptor into the organelle membrane with the concomitant translocation of the cargo into the peroxisome matrix.</text>
</comment>
<keyword evidence="2 10" id="KW-0813">Transport</keyword>
<dbReference type="FunCoup" id="A0A1E5RN60">
    <property type="interactions" value="67"/>
</dbReference>
<accession>A0A1E5RN60</accession>
<dbReference type="STRING" id="56408.A0A1E5RN60"/>
<sequence length="352" mass="39809">MSDNVYQSAVEFLRDESIKDAPLDKKKEFLKSKGLSEDQIGQALLESAQPNHGLPNESNQSSNENVEKLGQNSYLSEKPKYEYYAVPPPLPRRDWKDYLIMATSTAGVLYGCYSLTKNHIIPRIFPKERSQLDQDKKDIDSKFSKLDETLEKLESQEQALKEKEEEKIKQLEDTLKSLTETLEETESSKRKMDTEFRLMKAELLSLQNTIDKFFLDSAKMNDMDNIAKEINSLKLLMEKSASLPDSTIMTPADNHTPVIDANNIANTPNQERKNKIASPSSVPSASDILSKMNLKPKGSTPVTKPLLNPVDHETKEETPAWLNARTENESNKSKIEIPEWQKNLTSASNNSA</sequence>
<dbReference type="Gene3D" id="1.10.10.10">
    <property type="entry name" value="Winged helix-like DNA-binding domain superfamily/Winged helix DNA-binding domain"/>
    <property type="match status" value="1"/>
</dbReference>
<feature type="domain" description="Peroxisome membrane anchor protein Pex14p N-terminal" evidence="13">
    <location>
        <begin position="7"/>
        <end position="44"/>
    </location>
</feature>
<dbReference type="Proteomes" id="UP000095728">
    <property type="component" value="Unassembled WGS sequence"/>
</dbReference>
<keyword evidence="4" id="KW-0811">Translocation</keyword>
<dbReference type="Pfam" id="PF04695">
    <property type="entry name" value="Pex14_N"/>
    <property type="match status" value="1"/>
</dbReference>
<reference evidence="15" key="1">
    <citation type="journal article" date="2016" name="Genome Announc.">
        <title>Genome sequences of three species of Hanseniaspora isolated from spontaneous wine fermentations.</title>
        <authorList>
            <person name="Sternes P.R."/>
            <person name="Lee D."/>
            <person name="Kutyna D.R."/>
            <person name="Borneman A.R."/>
        </authorList>
    </citation>
    <scope>NUCLEOTIDE SEQUENCE [LARGE SCALE GENOMIC DNA]</scope>
    <source>
        <strain evidence="15">AWRI3579</strain>
    </source>
</reference>
<feature type="compositionally biased region" description="Polar residues" evidence="12">
    <location>
        <begin position="342"/>
        <end position="352"/>
    </location>
</feature>
<evidence type="ECO:0000256" key="3">
    <source>
        <dbReference type="ARBA" id="ARBA00022927"/>
    </source>
</evidence>
<evidence type="ECO:0000256" key="11">
    <source>
        <dbReference type="SAM" id="Coils"/>
    </source>
</evidence>
<protein>
    <recommendedName>
        <fullName evidence="7 10">Peroxisomal membrane protein PEX14</fullName>
    </recommendedName>
    <alternativeName>
        <fullName evidence="8 10">Peroxin-14</fullName>
    </alternativeName>
</protein>
<evidence type="ECO:0000256" key="9">
    <source>
        <dbReference type="ARBA" id="ARBA00046271"/>
    </source>
</evidence>
<dbReference type="PANTHER" id="PTHR23058:SF0">
    <property type="entry name" value="PEROXISOMAL MEMBRANE PROTEIN PEX14"/>
    <property type="match status" value="1"/>
</dbReference>
<evidence type="ECO:0000256" key="1">
    <source>
        <dbReference type="ARBA" id="ARBA00005443"/>
    </source>
</evidence>
<dbReference type="EMBL" id="LPNM01000005">
    <property type="protein sequence ID" value="OEJ88322.1"/>
    <property type="molecule type" value="Genomic_DNA"/>
</dbReference>
<dbReference type="GO" id="GO:1990429">
    <property type="term" value="C:peroxisomal importomer complex"/>
    <property type="evidence" value="ECO:0007669"/>
    <property type="project" value="TreeGrafter"/>
</dbReference>
<dbReference type="InterPro" id="IPR036388">
    <property type="entry name" value="WH-like_DNA-bd_sf"/>
</dbReference>
<feature type="region of interest" description="Disordered" evidence="12">
    <location>
        <begin position="40"/>
        <end position="65"/>
    </location>
</feature>
<keyword evidence="6 10" id="KW-0576">Peroxisome</keyword>
<dbReference type="InParanoid" id="A0A1E5RN60"/>
<evidence type="ECO:0000256" key="12">
    <source>
        <dbReference type="SAM" id="MobiDB-lite"/>
    </source>
</evidence>
<evidence type="ECO:0000256" key="2">
    <source>
        <dbReference type="ARBA" id="ARBA00022448"/>
    </source>
</evidence>
<keyword evidence="5 10" id="KW-0472">Membrane</keyword>
<feature type="region of interest" description="Disordered" evidence="12">
    <location>
        <begin position="291"/>
        <end position="352"/>
    </location>
</feature>
<gene>
    <name evidence="14" type="ORF">AWRI3579_g883</name>
</gene>
<dbReference type="GO" id="GO:0005778">
    <property type="term" value="C:peroxisomal membrane"/>
    <property type="evidence" value="ECO:0007669"/>
    <property type="project" value="UniProtKB-SubCell"/>
</dbReference>
<comment type="subcellular location">
    <subcellularLocation>
        <location evidence="9 10">Peroxisome membrane</location>
    </subcellularLocation>
</comment>
<comment type="caution">
    <text evidence="14">The sequence shown here is derived from an EMBL/GenBank/DDBJ whole genome shotgun (WGS) entry which is preliminary data.</text>
</comment>
<dbReference type="GO" id="GO:0005102">
    <property type="term" value="F:signaling receptor binding"/>
    <property type="evidence" value="ECO:0007669"/>
    <property type="project" value="TreeGrafter"/>
</dbReference>
<keyword evidence="3 10" id="KW-0653">Protein transport</keyword>
<keyword evidence="11" id="KW-0175">Coiled coil</keyword>
<evidence type="ECO:0000256" key="7">
    <source>
        <dbReference type="ARBA" id="ARBA00029502"/>
    </source>
</evidence>
<evidence type="ECO:0000256" key="8">
    <source>
        <dbReference type="ARBA" id="ARBA00029691"/>
    </source>
</evidence>
<comment type="similarity">
    <text evidence="1 10">Belongs to the peroxin-14 family.</text>
</comment>
<evidence type="ECO:0000313" key="15">
    <source>
        <dbReference type="Proteomes" id="UP000095728"/>
    </source>
</evidence>
<dbReference type="OrthoDB" id="5549158at2759"/>
<dbReference type="GO" id="GO:0016560">
    <property type="term" value="P:protein import into peroxisome matrix, docking"/>
    <property type="evidence" value="ECO:0007669"/>
    <property type="project" value="UniProtKB-UniRule"/>
</dbReference>
<dbReference type="InterPro" id="IPR025655">
    <property type="entry name" value="PEX14"/>
</dbReference>
<dbReference type="AlphaFoldDB" id="A0A1E5RN60"/>
<dbReference type="InterPro" id="IPR006785">
    <property type="entry name" value="Pex14_N"/>
</dbReference>
<evidence type="ECO:0000256" key="4">
    <source>
        <dbReference type="ARBA" id="ARBA00023010"/>
    </source>
</evidence>
<name>A0A1E5RN60_9ASCO</name>
<feature type="coiled-coil region" evidence="11">
    <location>
        <begin position="136"/>
        <end position="195"/>
    </location>
</feature>
<proteinExistence type="inferred from homology"/>
<feature type="compositionally biased region" description="Basic and acidic residues" evidence="12">
    <location>
        <begin position="326"/>
        <end position="339"/>
    </location>
</feature>
<evidence type="ECO:0000256" key="6">
    <source>
        <dbReference type="ARBA" id="ARBA00023140"/>
    </source>
</evidence>
<dbReference type="PANTHER" id="PTHR23058">
    <property type="entry name" value="PEROXISOMAL MEMBRANE PROTEIN PEX14"/>
    <property type="match status" value="1"/>
</dbReference>
<evidence type="ECO:0000256" key="5">
    <source>
        <dbReference type="ARBA" id="ARBA00023136"/>
    </source>
</evidence>